<proteinExistence type="predicted"/>
<dbReference type="Pfam" id="PF25637">
    <property type="entry name" value="DUF7942"/>
    <property type="match status" value="1"/>
</dbReference>
<evidence type="ECO:0000256" key="1">
    <source>
        <dbReference type="SAM" id="Phobius"/>
    </source>
</evidence>
<dbReference type="EMBL" id="JBGOSP010000008">
    <property type="protein sequence ID" value="MFA3838177.1"/>
    <property type="molecule type" value="Genomic_DNA"/>
</dbReference>
<feature type="transmembrane region" description="Helical" evidence="1">
    <location>
        <begin position="60"/>
        <end position="81"/>
    </location>
</feature>
<keyword evidence="1" id="KW-1133">Transmembrane helix</keyword>
<evidence type="ECO:0000313" key="2">
    <source>
        <dbReference type="EMBL" id="MFA3838177.1"/>
    </source>
</evidence>
<dbReference type="RefSeq" id="WP_372563429.1">
    <property type="nucleotide sequence ID" value="NZ_JBGOSP010000008.1"/>
</dbReference>
<accession>A0ABV4SIA2</accession>
<dbReference type="Proteomes" id="UP001571476">
    <property type="component" value="Unassembled WGS sequence"/>
</dbReference>
<sequence>MVRQEHGEHHISGGKSMNARTLSRLTFANAASAVYLGLVGASVAFEVTAALFADPGIVGIWPFLLTAPTSLPAAGAVGAVWGAEAPIWYLVSGVIISALIQSFALGALLEALRGRHRGLTRPTRG</sequence>
<protein>
    <submittedName>
        <fullName evidence="2">SCO4225 family membrane protein</fullName>
    </submittedName>
</protein>
<evidence type="ECO:0000313" key="3">
    <source>
        <dbReference type="Proteomes" id="UP001571476"/>
    </source>
</evidence>
<name>A0ABV4SIA2_9ACTN</name>
<feature type="transmembrane region" description="Helical" evidence="1">
    <location>
        <begin position="87"/>
        <end position="109"/>
    </location>
</feature>
<organism evidence="2 3">
    <name type="scientific">Streptomyces aureus</name>
    <dbReference type="NCBI Taxonomy" id="193461"/>
    <lineage>
        <taxon>Bacteria</taxon>
        <taxon>Bacillati</taxon>
        <taxon>Actinomycetota</taxon>
        <taxon>Actinomycetes</taxon>
        <taxon>Kitasatosporales</taxon>
        <taxon>Streptomycetaceae</taxon>
        <taxon>Streptomyces</taxon>
    </lineage>
</organism>
<keyword evidence="1" id="KW-0472">Membrane</keyword>
<gene>
    <name evidence="2" type="ORF">ACEG43_18715</name>
</gene>
<dbReference type="InterPro" id="IPR057702">
    <property type="entry name" value="DUF7942"/>
</dbReference>
<keyword evidence="3" id="KW-1185">Reference proteome</keyword>
<dbReference type="NCBIfam" id="NF046119">
    <property type="entry name" value="memb_SCO4225"/>
    <property type="match status" value="1"/>
</dbReference>
<reference evidence="2 3" key="1">
    <citation type="submission" date="2024-08" db="EMBL/GenBank/DDBJ databases">
        <title>Genome sequence of Streptomyces aureus CACIA-1.46HGO.</title>
        <authorList>
            <person name="Evangelista-Martinez Z."/>
        </authorList>
    </citation>
    <scope>NUCLEOTIDE SEQUENCE [LARGE SCALE GENOMIC DNA]</scope>
    <source>
        <strain evidence="2 3">CACIA-1.46HGO</strain>
    </source>
</reference>
<keyword evidence="1" id="KW-0812">Transmembrane</keyword>
<comment type="caution">
    <text evidence="2">The sequence shown here is derived from an EMBL/GenBank/DDBJ whole genome shotgun (WGS) entry which is preliminary data.</text>
</comment>